<accession>A0ABW4V3U8</accession>
<dbReference type="RefSeq" id="WP_377196995.1">
    <property type="nucleotide sequence ID" value="NZ_JBHUHF010000001.1"/>
</dbReference>
<reference evidence="2" key="1">
    <citation type="journal article" date="2019" name="Int. J. Syst. Evol. Microbiol.">
        <title>The Global Catalogue of Microorganisms (GCM) 10K type strain sequencing project: providing services to taxonomists for standard genome sequencing and annotation.</title>
        <authorList>
            <consortium name="The Broad Institute Genomics Platform"/>
            <consortium name="The Broad Institute Genome Sequencing Center for Infectious Disease"/>
            <person name="Wu L."/>
            <person name="Ma J."/>
        </authorList>
    </citation>
    <scope>NUCLEOTIDE SEQUENCE [LARGE SCALE GENOMIC DNA]</scope>
    <source>
        <strain evidence="2">CCM 7043</strain>
    </source>
</reference>
<dbReference type="Proteomes" id="UP001597338">
    <property type="component" value="Unassembled WGS sequence"/>
</dbReference>
<organism evidence="1 2">
    <name type="scientific">Promicromonospora aerolata</name>
    <dbReference type="NCBI Taxonomy" id="195749"/>
    <lineage>
        <taxon>Bacteria</taxon>
        <taxon>Bacillati</taxon>
        <taxon>Actinomycetota</taxon>
        <taxon>Actinomycetes</taxon>
        <taxon>Micrococcales</taxon>
        <taxon>Promicromonosporaceae</taxon>
        <taxon>Promicromonospora</taxon>
    </lineage>
</organism>
<name>A0ABW4V3U8_9MICO</name>
<protein>
    <submittedName>
        <fullName evidence="1">Uncharacterized protein</fullName>
    </submittedName>
</protein>
<sequence length="171" mass="19089">MAFRVAYDSGALENTGRSFDLTYDYESLVIELCQVLAEAEGARFTLSGFGREPWPMSVDYDMSVFLEQLPDLLENLESGDLFRLDMYSQGTEAKLEFSPNGDDLTITCSSRTAWVPDPATERIGYGPLLQMLRKLAADFALGARTVDPTLAAIEPFDQWLTWADTGADRKH</sequence>
<keyword evidence="2" id="KW-1185">Reference proteome</keyword>
<dbReference type="EMBL" id="JBHUHF010000001">
    <property type="protein sequence ID" value="MFD2025079.1"/>
    <property type="molecule type" value="Genomic_DNA"/>
</dbReference>
<gene>
    <name evidence="1" type="ORF">ACFSL2_06100</name>
</gene>
<comment type="caution">
    <text evidence="1">The sequence shown here is derived from an EMBL/GenBank/DDBJ whole genome shotgun (WGS) entry which is preliminary data.</text>
</comment>
<evidence type="ECO:0000313" key="1">
    <source>
        <dbReference type="EMBL" id="MFD2025079.1"/>
    </source>
</evidence>
<proteinExistence type="predicted"/>
<evidence type="ECO:0000313" key="2">
    <source>
        <dbReference type="Proteomes" id="UP001597338"/>
    </source>
</evidence>